<dbReference type="OrthoDB" id="30997at10239"/>
<feature type="compositionally biased region" description="Basic and acidic residues" evidence="1">
    <location>
        <begin position="179"/>
        <end position="191"/>
    </location>
</feature>
<accession>A0A0K0PVJ0</accession>
<dbReference type="Pfam" id="PF20557">
    <property type="entry name" value="DnaT_2"/>
    <property type="match status" value="1"/>
</dbReference>
<gene>
    <name evidence="3" type="ORF">RDJLphi2_gp57</name>
</gene>
<dbReference type="InterPro" id="IPR046787">
    <property type="entry name" value="DnaT_2"/>
</dbReference>
<organism evidence="3 4">
    <name type="scientific">Roseobacter phage RDJL Phi 2</name>
    <dbReference type="NCBI Taxonomy" id="1682380"/>
    <lineage>
        <taxon>Viruses</taxon>
        <taxon>Duplodnaviria</taxon>
        <taxon>Heunggongvirae</taxon>
        <taxon>Uroviricota</taxon>
        <taxon>Caudoviricetes</taxon>
        <taxon>Xiamenvirus</taxon>
        <taxon>Xiamenvirus RDJL2</taxon>
    </lineage>
</organism>
<protein>
    <recommendedName>
        <fullName evidence="2">Putative DnaT-like domain-containing protein</fullName>
    </recommendedName>
</protein>
<dbReference type="EMBL" id="KT266805">
    <property type="protein sequence ID" value="AKQ75847.1"/>
    <property type="molecule type" value="Genomic_DNA"/>
</dbReference>
<keyword evidence="4" id="KW-1185">Reference proteome</keyword>
<feature type="compositionally biased region" description="Polar residues" evidence="1">
    <location>
        <begin position="163"/>
        <end position="175"/>
    </location>
</feature>
<evidence type="ECO:0000313" key="4">
    <source>
        <dbReference type="Proteomes" id="UP000223793"/>
    </source>
</evidence>
<proteinExistence type="predicted"/>
<sequence>MTITTITIATVDYVSYASVAEADARLAVDASRAATWAAKTTDEKGALLVQATNRLDLLMYAGTKTGTEVSQPNKFPRTNLTYASGEAVSTSEVPKGIESATILLAGSIALDADAGDAGSSGSNVKNVKAGSTGVTFFRQTTGVPLADETSYALVKEFLEGSTSSSAVGNMSSGTDPSDEYAKSSFEDRDAWGRQVGFP</sequence>
<feature type="region of interest" description="Disordered" evidence="1">
    <location>
        <begin position="163"/>
        <end position="198"/>
    </location>
</feature>
<dbReference type="Proteomes" id="UP000223793">
    <property type="component" value="Segment"/>
</dbReference>
<evidence type="ECO:0000259" key="2">
    <source>
        <dbReference type="Pfam" id="PF20557"/>
    </source>
</evidence>
<name>A0A0K0PVJ0_9CAUD</name>
<reference evidence="4" key="1">
    <citation type="submission" date="2015-07" db="EMBL/GenBank/DDBJ databases">
        <title>Complete genome sequence of Roseophage RDJL phage 2, a siphovirus infects Roseobacter denitrificans OCh114.</title>
        <authorList>
            <person name="Liang Y."/>
            <person name="Zhang Y."/>
            <person name="Zhou C."/>
            <person name="Chen Z."/>
            <person name="Yang S."/>
        </authorList>
    </citation>
    <scope>NUCLEOTIDE SEQUENCE [LARGE SCALE GENOMIC DNA]</scope>
</reference>
<evidence type="ECO:0000256" key="1">
    <source>
        <dbReference type="SAM" id="MobiDB-lite"/>
    </source>
</evidence>
<feature type="domain" description="Putative DnaT-like" evidence="2">
    <location>
        <begin position="10"/>
        <end position="162"/>
    </location>
</feature>
<evidence type="ECO:0000313" key="3">
    <source>
        <dbReference type="EMBL" id="AKQ75847.1"/>
    </source>
</evidence>